<keyword evidence="2" id="KW-0732">Signal</keyword>
<feature type="signal peptide" evidence="2">
    <location>
        <begin position="1"/>
        <end position="17"/>
    </location>
</feature>
<dbReference type="OrthoDB" id="9634347at2759"/>
<proteinExistence type="predicted"/>
<evidence type="ECO:0000313" key="3">
    <source>
        <dbReference type="Proteomes" id="UP000515203"/>
    </source>
</evidence>
<dbReference type="Proteomes" id="UP000515203">
    <property type="component" value="Unplaced"/>
</dbReference>
<dbReference type="GeneID" id="101562436"/>
<sequence length="581" mass="61914">MWTLWALAIMLATQAGAVEMLNESPVESLPSVLAVPRVESIVLPLPPKRDFRSYSIQNGSPPGKQPSETPEGQCAPASKYFLSSGKLNEYLNATIHPEIERLVKCKEVNMVGVLGTVLDMMGNNGLMELLDINSLLEMGGGGLGGILGMDDKSGKSSKLPSPSKVGETAENLGMGSLLASVGGQGSVKGLLGSADLHVPQPLNDVAENAKNLKDSAMEKVKNMLPSEATDALKGALGSLDLKQLLLGLTIQNVETKDINSTVTGDGIDIMARSIATIGGEGVAGPIITVLGFQVHLNISLHAVISTNNTQCVSLDIEETKVHVDEVTLQILKTITDTAPFSLPLPLKDIVPQMFSVELQEKMDNSESCAIVLTDFNECKTSTGLFQFHISSSRTSPEGISILYCVTALFDKTGVPVPGGCLTPHPKDANVSLVMSSTMVKIIVKHHAKQSSIKSGNMEASITKTSINFQPDSNSIRIVYWTTIKSNGEIFAKAESVLVIKLTGKISSGKMIVNIESLRSEHTVKPPELKDVVKELLLKAQKLLFTGLKESAANWNIPTGVLLFPVTGDVQATKSNDLLIVS</sequence>
<accession>A0A6P6EEF4</accession>
<dbReference type="FunCoup" id="A0A6P6EEF4">
    <property type="interactions" value="4"/>
</dbReference>
<name>A0A6P6EEF4_OCTDE</name>
<keyword evidence="3" id="KW-1185">Reference proteome</keyword>
<feature type="chain" id="PRO_5028258969" evidence="2">
    <location>
        <begin position="18"/>
        <end position="581"/>
    </location>
</feature>
<feature type="compositionally biased region" description="Polar residues" evidence="1">
    <location>
        <begin position="54"/>
        <end position="70"/>
    </location>
</feature>
<dbReference type="GO" id="GO:0007608">
    <property type="term" value="P:sensory perception of smell"/>
    <property type="evidence" value="ECO:0007669"/>
    <property type="project" value="InterPro"/>
</dbReference>
<dbReference type="InterPro" id="IPR034433">
    <property type="entry name" value="Vomeromodulin"/>
</dbReference>
<dbReference type="RefSeq" id="XP_023570684.1">
    <property type="nucleotide sequence ID" value="XM_023714916.1"/>
</dbReference>
<reference evidence="4" key="1">
    <citation type="submission" date="2025-08" db="UniProtKB">
        <authorList>
            <consortium name="RefSeq"/>
        </authorList>
    </citation>
    <scope>IDENTIFICATION</scope>
</reference>
<gene>
    <name evidence="4" type="primary">LOC101562436</name>
</gene>
<evidence type="ECO:0000313" key="4">
    <source>
        <dbReference type="RefSeq" id="XP_023570684.1"/>
    </source>
</evidence>
<organism evidence="3 4">
    <name type="scientific">Octodon degus</name>
    <name type="common">Degu</name>
    <name type="synonym">Sciurus degus</name>
    <dbReference type="NCBI Taxonomy" id="10160"/>
    <lineage>
        <taxon>Eukaryota</taxon>
        <taxon>Metazoa</taxon>
        <taxon>Chordata</taxon>
        <taxon>Craniata</taxon>
        <taxon>Vertebrata</taxon>
        <taxon>Euteleostomi</taxon>
        <taxon>Mammalia</taxon>
        <taxon>Eutheria</taxon>
        <taxon>Euarchontoglires</taxon>
        <taxon>Glires</taxon>
        <taxon>Rodentia</taxon>
        <taxon>Hystricomorpha</taxon>
        <taxon>Octodontidae</taxon>
        <taxon>Octodon</taxon>
    </lineage>
</organism>
<protein>
    <submittedName>
        <fullName evidence="4">Vomeromodulin-like</fullName>
    </submittedName>
</protein>
<dbReference type="PANTHER" id="PTHR40142">
    <property type="entry name" value="BPI FOLD-CONTAINING FAMILY B, MEMBER 9B-RELATED"/>
    <property type="match status" value="1"/>
</dbReference>
<evidence type="ECO:0000256" key="2">
    <source>
        <dbReference type="SAM" id="SignalP"/>
    </source>
</evidence>
<feature type="region of interest" description="Disordered" evidence="1">
    <location>
        <begin position="53"/>
        <end position="74"/>
    </location>
</feature>
<dbReference type="InParanoid" id="A0A6P6EEF4"/>
<dbReference type="PANTHER" id="PTHR40142:SF1">
    <property type="entry name" value="BPI FOLD CONTAINING FAMILY B, MEMBER 9B-RELATED"/>
    <property type="match status" value="1"/>
</dbReference>
<dbReference type="AlphaFoldDB" id="A0A6P6EEF4"/>
<evidence type="ECO:0000256" key="1">
    <source>
        <dbReference type="SAM" id="MobiDB-lite"/>
    </source>
</evidence>